<keyword evidence="3 7" id="KW-0479">Metal-binding</keyword>
<dbReference type="AlphaFoldDB" id="A0AAD1GYD7"/>
<dbReference type="GO" id="GO:0020037">
    <property type="term" value="F:heme binding"/>
    <property type="evidence" value="ECO:0007669"/>
    <property type="project" value="InterPro"/>
</dbReference>
<dbReference type="RefSeq" id="WP_085194215.1">
    <property type="nucleotide sequence ID" value="NZ_AP022314.1"/>
</dbReference>
<evidence type="ECO:0000256" key="5">
    <source>
        <dbReference type="ARBA" id="ARBA00023004"/>
    </source>
</evidence>
<dbReference type="CDD" id="cd11035">
    <property type="entry name" value="P450cam-like"/>
    <property type="match status" value="1"/>
</dbReference>
<dbReference type="Pfam" id="PF00067">
    <property type="entry name" value="p450"/>
    <property type="match status" value="1"/>
</dbReference>
<evidence type="ECO:0000256" key="3">
    <source>
        <dbReference type="ARBA" id="ARBA00022723"/>
    </source>
</evidence>
<keyword evidence="6 7" id="KW-0503">Monooxygenase</keyword>
<gene>
    <name evidence="8" type="primary">cyp143_2</name>
    <name evidence="8" type="ORF">MYXE_09050</name>
</gene>
<evidence type="ECO:0000256" key="6">
    <source>
        <dbReference type="ARBA" id="ARBA00023033"/>
    </source>
</evidence>
<dbReference type="PANTHER" id="PTHR46696:SF6">
    <property type="entry name" value="P450, PUTATIVE (EUROFUNG)-RELATED"/>
    <property type="match status" value="1"/>
</dbReference>
<keyword evidence="4 7" id="KW-0560">Oxidoreductase</keyword>
<evidence type="ECO:0000256" key="7">
    <source>
        <dbReference type="RuleBase" id="RU000461"/>
    </source>
</evidence>
<dbReference type="PRINTS" id="PR00385">
    <property type="entry name" value="P450"/>
</dbReference>
<keyword evidence="2 7" id="KW-0349">Heme</keyword>
<name>A0AAD1GYD7_MYCXE</name>
<evidence type="ECO:0000313" key="8">
    <source>
        <dbReference type="EMBL" id="BBU21116.1"/>
    </source>
</evidence>
<dbReference type="GO" id="GO:0004497">
    <property type="term" value="F:monooxygenase activity"/>
    <property type="evidence" value="ECO:0007669"/>
    <property type="project" value="UniProtKB-KW"/>
</dbReference>
<keyword evidence="5 7" id="KW-0408">Iron</keyword>
<protein>
    <submittedName>
        <fullName evidence="8">Cytochrome P450 143</fullName>
    </submittedName>
</protein>
<evidence type="ECO:0000256" key="4">
    <source>
        <dbReference type="ARBA" id="ARBA00023002"/>
    </source>
</evidence>
<evidence type="ECO:0000313" key="9">
    <source>
        <dbReference type="Proteomes" id="UP000464624"/>
    </source>
</evidence>
<dbReference type="InterPro" id="IPR001128">
    <property type="entry name" value="Cyt_P450"/>
</dbReference>
<dbReference type="PROSITE" id="PS00086">
    <property type="entry name" value="CYTOCHROME_P450"/>
    <property type="match status" value="1"/>
</dbReference>
<dbReference type="InterPro" id="IPR017972">
    <property type="entry name" value="Cyt_P450_CS"/>
</dbReference>
<organism evidence="8 9">
    <name type="scientific">Mycobacterium xenopi</name>
    <dbReference type="NCBI Taxonomy" id="1789"/>
    <lineage>
        <taxon>Bacteria</taxon>
        <taxon>Bacillati</taxon>
        <taxon>Actinomycetota</taxon>
        <taxon>Actinomycetes</taxon>
        <taxon>Mycobacteriales</taxon>
        <taxon>Mycobacteriaceae</taxon>
        <taxon>Mycobacterium</taxon>
    </lineage>
</organism>
<dbReference type="Proteomes" id="UP000464624">
    <property type="component" value="Chromosome"/>
</dbReference>
<comment type="similarity">
    <text evidence="1 7">Belongs to the cytochrome P450 family.</text>
</comment>
<dbReference type="PANTHER" id="PTHR46696">
    <property type="entry name" value="P450, PUTATIVE (EUROFUNG)-RELATED"/>
    <property type="match status" value="1"/>
</dbReference>
<sequence>MTAEAIPKIHTDDLPMPEARDEAWLIVGRSPIVELEDGYAVTTRDLVETVLKDPATFSSKKAFDVLASPVPLVPIAFDPPQQTRYRQILQPFFSPRAIKPLEPELRRQIIKIIEPITARGRCEFIAEVAGVFPIQVFLTLFGLPLDMRDQFIEWKNAVLSLASASGSVTTDEEAASKGLQKAAELFMYLSELIQTRRGQQGDDVLTRVLNLQPPHALTDEEAIGLCFLFVLAGLDTVMDALGFGMQRLAENPGKRQEIIDDPTLIPAATEELLRLDPPAPFVPRVTTKETTIGDLTCSAGTRVTNYLAVANRDESEFPNPYAIDFHRADNRHISFGMGAHRCLGSHLARLEMNIVYEEWHKQIPHYHITPGTTPRVHWPRGTVGLESLHLTLEGPVAQ</sequence>
<dbReference type="EMBL" id="AP022314">
    <property type="protein sequence ID" value="BBU21116.1"/>
    <property type="molecule type" value="Genomic_DNA"/>
</dbReference>
<dbReference type="Gene3D" id="1.10.630.10">
    <property type="entry name" value="Cytochrome P450"/>
    <property type="match status" value="1"/>
</dbReference>
<proteinExistence type="inferred from homology"/>
<dbReference type="InterPro" id="IPR002397">
    <property type="entry name" value="Cyt_P450_B"/>
</dbReference>
<dbReference type="GO" id="GO:0016705">
    <property type="term" value="F:oxidoreductase activity, acting on paired donors, with incorporation or reduction of molecular oxygen"/>
    <property type="evidence" value="ECO:0007669"/>
    <property type="project" value="InterPro"/>
</dbReference>
<reference evidence="8 9" key="1">
    <citation type="submission" date="2019-12" db="EMBL/GenBank/DDBJ databases">
        <title>Complete genome sequence of Mycolicibacterium xenopi str. JCM15661T.</title>
        <authorList>
            <person name="Yoshida M."/>
            <person name="Fukano H."/>
            <person name="Asakura T."/>
            <person name="Hoshino Y."/>
        </authorList>
    </citation>
    <scope>NUCLEOTIDE SEQUENCE [LARGE SCALE GENOMIC DNA]</scope>
    <source>
        <strain evidence="8 9">JCM 15661T</strain>
    </source>
</reference>
<dbReference type="GO" id="GO:0005506">
    <property type="term" value="F:iron ion binding"/>
    <property type="evidence" value="ECO:0007669"/>
    <property type="project" value="InterPro"/>
</dbReference>
<evidence type="ECO:0000256" key="1">
    <source>
        <dbReference type="ARBA" id="ARBA00010617"/>
    </source>
</evidence>
<dbReference type="KEGG" id="mxe:MYXE_09050"/>
<accession>A0AAD1GYD7</accession>
<dbReference type="InterPro" id="IPR036396">
    <property type="entry name" value="Cyt_P450_sf"/>
</dbReference>
<dbReference type="PRINTS" id="PR00359">
    <property type="entry name" value="BP450"/>
</dbReference>
<dbReference type="SUPFAM" id="SSF48264">
    <property type="entry name" value="Cytochrome P450"/>
    <property type="match status" value="1"/>
</dbReference>
<evidence type="ECO:0000256" key="2">
    <source>
        <dbReference type="ARBA" id="ARBA00022617"/>
    </source>
</evidence>